<reference evidence="3 4" key="1">
    <citation type="journal article" date="2023" name="Elife">
        <title>Identification of key yeast species and microbe-microbe interactions impacting larval growth of Drosophila in the wild.</title>
        <authorList>
            <person name="Mure A."/>
            <person name="Sugiura Y."/>
            <person name="Maeda R."/>
            <person name="Honda K."/>
            <person name="Sakurai N."/>
            <person name="Takahashi Y."/>
            <person name="Watada M."/>
            <person name="Katoh T."/>
            <person name="Gotoh A."/>
            <person name="Gotoh Y."/>
            <person name="Taniguchi I."/>
            <person name="Nakamura K."/>
            <person name="Hayashi T."/>
            <person name="Katayama T."/>
            <person name="Uemura T."/>
            <person name="Hattori Y."/>
        </authorList>
    </citation>
    <scope>NUCLEOTIDE SEQUENCE [LARGE SCALE GENOMIC DNA]</scope>
    <source>
        <strain evidence="3 4">KH-74</strain>
    </source>
</reference>
<protein>
    <submittedName>
        <fullName evidence="3">Ina17 protein</fullName>
    </submittedName>
</protein>
<keyword evidence="2" id="KW-0472">Membrane</keyword>
<evidence type="ECO:0000256" key="2">
    <source>
        <dbReference type="SAM" id="Phobius"/>
    </source>
</evidence>
<feature type="transmembrane region" description="Helical" evidence="2">
    <location>
        <begin position="105"/>
        <end position="127"/>
    </location>
</feature>
<dbReference type="EMBL" id="BTGD01000013">
    <property type="protein sequence ID" value="GMM57520.1"/>
    <property type="molecule type" value="Genomic_DNA"/>
</dbReference>
<dbReference type="AlphaFoldDB" id="A0AAV5S0Z2"/>
<gene>
    <name evidence="3" type="ORF">DAKH74_041360</name>
</gene>
<proteinExistence type="predicted"/>
<evidence type="ECO:0000313" key="4">
    <source>
        <dbReference type="Proteomes" id="UP001377567"/>
    </source>
</evidence>
<comment type="caution">
    <text evidence="3">The sequence shown here is derived from an EMBL/GenBank/DDBJ whole genome shotgun (WGS) entry which is preliminary data.</text>
</comment>
<organism evidence="3 4">
    <name type="scientific">Maudiozyma humilis</name>
    <name type="common">Sour dough yeast</name>
    <name type="synonym">Kazachstania humilis</name>
    <dbReference type="NCBI Taxonomy" id="51915"/>
    <lineage>
        <taxon>Eukaryota</taxon>
        <taxon>Fungi</taxon>
        <taxon>Dikarya</taxon>
        <taxon>Ascomycota</taxon>
        <taxon>Saccharomycotina</taxon>
        <taxon>Saccharomycetes</taxon>
        <taxon>Saccharomycetales</taxon>
        <taxon>Saccharomycetaceae</taxon>
        <taxon>Maudiozyma</taxon>
    </lineage>
</organism>
<keyword evidence="4" id="KW-1185">Reference proteome</keyword>
<keyword evidence="2" id="KW-1133">Transmembrane helix</keyword>
<keyword evidence="2" id="KW-0812">Transmembrane</keyword>
<accession>A0AAV5S0Z2</accession>
<sequence>MPAYPMLSTRILKATSRLGRNQFQSSVIRFYSQTTTNPEINSLDDLVKLKSLDDVDPLIVQKLINEKTTELNIQNEIRRLQMLQKENEKNQTFAQPVTLGNFKRAGIMFVLMSSSVYLTLQLLWWSLSYDVKEKQNLARVTQLQDELHACIEHNQKTLPSNSNISDDESSTRKSWFSKWW</sequence>
<evidence type="ECO:0000313" key="3">
    <source>
        <dbReference type="EMBL" id="GMM57520.1"/>
    </source>
</evidence>
<evidence type="ECO:0000256" key="1">
    <source>
        <dbReference type="SAM" id="MobiDB-lite"/>
    </source>
</evidence>
<dbReference type="Proteomes" id="UP001377567">
    <property type="component" value="Unassembled WGS sequence"/>
</dbReference>
<feature type="region of interest" description="Disordered" evidence="1">
    <location>
        <begin position="158"/>
        <end position="180"/>
    </location>
</feature>
<name>A0AAV5S0Z2_MAUHU</name>